<reference evidence="9 10" key="1">
    <citation type="submission" date="2015-11" db="EMBL/GenBank/DDBJ databases">
        <title>Genomic analysis of 38 Legionella species identifies large and diverse effector repertoires.</title>
        <authorList>
            <person name="Burstein D."/>
            <person name="Amaro F."/>
            <person name="Zusman T."/>
            <person name="Lifshitz Z."/>
            <person name="Cohen O."/>
            <person name="Gilbert J.A."/>
            <person name="Pupko T."/>
            <person name="Shuman H.A."/>
            <person name="Segal G."/>
        </authorList>
    </citation>
    <scope>NUCLEOTIDE SEQUENCE [LARGE SCALE GENOMIC DNA]</scope>
    <source>
        <strain evidence="9 10">ATCC 49508</strain>
    </source>
</reference>
<dbReference type="STRING" id="45076.Lwor_0874"/>
<evidence type="ECO:0000256" key="2">
    <source>
        <dbReference type="ARBA" id="ARBA00008973"/>
    </source>
</evidence>
<evidence type="ECO:0000256" key="4">
    <source>
        <dbReference type="ARBA" id="ARBA00023136"/>
    </source>
</evidence>
<comment type="similarity">
    <text evidence="2">Belongs to the NlpA lipoprotein family.</text>
</comment>
<dbReference type="RefSeq" id="WP_083501573.1">
    <property type="nucleotide sequence ID" value="NZ_CBCRUR010000014.1"/>
</dbReference>
<sequence length="263" mass="28929">MRILSCLVFIFSLVACSSKPTPNTLVIGTIAGPETELIQTAKEVAEHDFGLTIKIVEFNDYNLPNEALQDGSLDANVYQHLPYLKAAMAAHGYTLEAIGRTFVYPMGIYSKKYKSLEELPDNSIIAVPNDPSNEMRAFLLLENAHLITLKDETSAGVPEIKSNPKNLQFKEMDAAQLPRVLPDVAAAVINTTFALPAGLNPRHDALFTESKDSPYANIIVIRKNTEKRPQLELFVKALNSDKVKTKAQQLFGDAAIPAWSTSN</sequence>
<evidence type="ECO:0000256" key="1">
    <source>
        <dbReference type="ARBA" id="ARBA00004635"/>
    </source>
</evidence>
<evidence type="ECO:0000313" key="9">
    <source>
        <dbReference type="EMBL" id="KTD81196.1"/>
    </source>
</evidence>
<comment type="caution">
    <text evidence="9">The sequence shown here is derived from an EMBL/GenBank/DDBJ whole genome shotgun (WGS) entry which is preliminary data.</text>
</comment>
<keyword evidence="3 8" id="KW-0732">Signal</keyword>
<gene>
    <name evidence="9" type="ORF">Lwor_0874</name>
</gene>
<name>A0A0W1AIN4_9GAMM</name>
<evidence type="ECO:0000256" key="6">
    <source>
        <dbReference type="ARBA" id="ARBA00023288"/>
    </source>
</evidence>
<keyword evidence="6" id="KW-0449">Lipoprotein</keyword>
<dbReference type="PIRSF" id="PIRSF002854">
    <property type="entry name" value="MetQ"/>
    <property type="match status" value="1"/>
</dbReference>
<dbReference type="Proteomes" id="UP000054662">
    <property type="component" value="Unassembled WGS sequence"/>
</dbReference>
<comment type="subcellular location">
    <subcellularLocation>
        <location evidence="1">Membrane</location>
        <topology evidence="1">Lipid-anchor</topology>
    </subcellularLocation>
</comment>
<evidence type="ECO:0000256" key="5">
    <source>
        <dbReference type="ARBA" id="ARBA00023139"/>
    </source>
</evidence>
<dbReference type="Gene3D" id="3.40.190.10">
    <property type="entry name" value="Periplasmic binding protein-like II"/>
    <property type="match status" value="2"/>
</dbReference>
<dbReference type="SUPFAM" id="SSF53850">
    <property type="entry name" value="Periplasmic binding protein-like II"/>
    <property type="match status" value="1"/>
</dbReference>
<proteinExistence type="inferred from homology"/>
<dbReference type="NCBIfam" id="TIGR00363">
    <property type="entry name" value="MetQ/NlpA family lipoprotein"/>
    <property type="match status" value="1"/>
</dbReference>
<feature type="signal peptide" evidence="8">
    <location>
        <begin position="1"/>
        <end position="17"/>
    </location>
</feature>
<evidence type="ECO:0000256" key="7">
    <source>
        <dbReference type="PIRSR" id="PIRSR002854-1"/>
    </source>
</evidence>
<accession>A0A0W1AIN4</accession>
<organism evidence="9 10">
    <name type="scientific">Legionella worsleiensis</name>
    <dbReference type="NCBI Taxonomy" id="45076"/>
    <lineage>
        <taxon>Bacteria</taxon>
        <taxon>Pseudomonadati</taxon>
        <taxon>Pseudomonadota</taxon>
        <taxon>Gammaproteobacteria</taxon>
        <taxon>Legionellales</taxon>
        <taxon>Legionellaceae</taxon>
        <taxon>Legionella</taxon>
    </lineage>
</organism>
<evidence type="ECO:0000313" key="10">
    <source>
        <dbReference type="Proteomes" id="UP000054662"/>
    </source>
</evidence>
<dbReference type="InterPro" id="IPR004872">
    <property type="entry name" value="Lipoprotein_NlpA"/>
</dbReference>
<dbReference type="EMBL" id="LNZC01000007">
    <property type="protein sequence ID" value="KTD81196.1"/>
    <property type="molecule type" value="Genomic_DNA"/>
</dbReference>
<feature type="lipid moiety-binding region" description="S-diacylglycerol cysteine" evidence="7">
    <location>
        <position position="16"/>
    </location>
</feature>
<protein>
    <submittedName>
        <fullName evidence="9">29 kDa immunogenic protein</fullName>
    </submittedName>
</protein>
<dbReference type="PATRIC" id="fig|45076.6.peg.950"/>
<dbReference type="PANTHER" id="PTHR30429">
    <property type="entry name" value="D-METHIONINE-BINDING LIPOPROTEIN METQ"/>
    <property type="match status" value="1"/>
</dbReference>
<dbReference type="Pfam" id="PF03180">
    <property type="entry name" value="Lipoprotein_9"/>
    <property type="match status" value="1"/>
</dbReference>
<dbReference type="AlphaFoldDB" id="A0A0W1AIN4"/>
<keyword evidence="10" id="KW-1185">Reference proteome</keyword>
<dbReference type="GO" id="GO:0016020">
    <property type="term" value="C:membrane"/>
    <property type="evidence" value="ECO:0007669"/>
    <property type="project" value="UniProtKB-SubCell"/>
</dbReference>
<dbReference type="OrthoDB" id="9812878at2"/>
<feature type="chain" id="PRO_5006919791" evidence="8">
    <location>
        <begin position="18"/>
        <end position="263"/>
    </location>
</feature>
<dbReference type="PROSITE" id="PS51257">
    <property type="entry name" value="PROKAR_LIPOPROTEIN"/>
    <property type="match status" value="1"/>
</dbReference>
<keyword evidence="4" id="KW-0472">Membrane</keyword>
<evidence type="ECO:0000256" key="3">
    <source>
        <dbReference type="ARBA" id="ARBA00022729"/>
    </source>
</evidence>
<dbReference type="CDD" id="cd13598">
    <property type="entry name" value="PBP2_lipoprotein_IlpA_like"/>
    <property type="match status" value="1"/>
</dbReference>
<dbReference type="PANTHER" id="PTHR30429:SF1">
    <property type="entry name" value="D-METHIONINE-BINDING LIPOPROTEIN METQ-RELATED"/>
    <property type="match status" value="1"/>
</dbReference>
<keyword evidence="5" id="KW-0564">Palmitate</keyword>
<evidence type="ECO:0000256" key="8">
    <source>
        <dbReference type="SAM" id="SignalP"/>
    </source>
</evidence>